<keyword evidence="1" id="KW-0862">Zinc</keyword>
<keyword evidence="1" id="KW-0863">Zinc-finger</keyword>
<dbReference type="PROSITE" id="PS50157">
    <property type="entry name" value="ZINC_FINGER_C2H2_2"/>
    <property type="match status" value="1"/>
</dbReference>
<feature type="region of interest" description="Disordered" evidence="2">
    <location>
        <begin position="311"/>
        <end position="381"/>
    </location>
</feature>
<dbReference type="EMBL" id="HG792016">
    <property type="protein sequence ID" value="CDM31880.1"/>
    <property type="molecule type" value="Genomic_DNA"/>
</dbReference>
<keyword evidence="1" id="KW-0479">Metal-binding</keyword>
<evidence type="ECO:0000313" key="6">
    <source>
        <dbReference type="Proteomes" id="UP000030686"/>
    </source>
</evidence>
<feature type="transmembrane region" description="Helical" evidence="3">
    <location>
        <begin position="800"/>
        <end position="821"/>
    </location>
</feature>
<reference evidence="5" key="1">
    <citation type="journal article" date="2014" name="Nat. Commun.">
        <title>Multiple recent horizontal transfers of a large genomic region in cheese making fungi.</title>
        <authorList>
            <person name="Cheeseman K."/>
            <person name="Ropars J."/>
            <person name="Renault P."/>
            <person name="Dupont J."/>
            <person name="Gouzy J."/>
            <person name="Branca A."/>
            <person name="Abraham A.L."/>
            <person name="Ceppi M."/>
            <person name="Conseiller E."/>
            <person name="Debuchy R."/>
            <person name="Malagnac F."/>
            <person name="Goarin A."/>
            <person name="Silar P."/>
            <person name="Lacoste S."/>
            <person name="Sallet E."/>
            <person name="Bensimon A."/>
            <person name="Giraud T."/>
            <person name="Brygoo Y."/>
        </authorList>
    </citation>
    <scope>NUCLEOTIDE SEQUENCE [LARGE SCALE GENOMIC DNA]</scope>
    <source>
        <strain evidence="5">FM164</strain>
    </source>
</reference>
<dbReference type="PROSITE" id="PS00028">
    <property type="entry name" value="ZINC_FINGER_C2H2_1"/>
    <property type="match status" value="1"/>
</dbReference>
<feature type="region of interest" description="Disordered" evidence="2">
    <location>
        <begin position="393"/>
        <end position="445"/>
    </location>
</feature>
<evidence type="ECO:0000313" key="5">
    <source>
        <dbReference type="EMBL" id="CDM31880.1"/>
    </source>
</evidence>
<feature type="compositionally biased region" description="Basic and acidic residues" evidence="2">
    <location>
        <begin position="399"/>
        <end position="409"/>
    </location>
</feature>
<organism evidence="5 6">
    <name type="scientific">Penicillium roqueforti (strain FM164)</name>
    <dbReference type="NCBI Taxonomy" id="1365484"/>
    <lineage>
        <taxon>Eukaryota</taxon>
        <taxon>Fungi</taxon>
        <taxon>Dikarya</taxon>
        <taxon>Ascomycota</taxon>
        <taxon>Pezizomycotina</taxon>
        <taxon>Eurotiomycetes</taxon>
        <taxon>Eurotiomycetidae</taxon>
        <taxon>Eurotiales</taxon>
        <taxon>Aspergillaceae</taxon>
        <taxon>Penicillium</taxon>
    </lineage>
</organism>
<feature type="compositionally biased region" description="Gly residues" evidence="2">
    <location>
        <begin position="328"/>
        <end position="338"/>
    </location>
</feature>
<evidence type="ECO:0000256" key="3">
    <source>
        <dbReference type="SAM" id="Phobius"/>
    </source>
</evidence>
<accession>W6Q6C8</accession>
<feature type="compositionally biased region" description="Polar residues" evidence="2">
    <location>
        <begin position="414"/>
        <end position="424"/>
    </location>
</feature>
<dbReference type="OrthoDB" id="4367253at2759"/>
<keyword evidence="6" id="KW-1185">Reference proteome</keyword>
<evidence type="ECO:0000256" key="2">
    <source>
        <dbReference type="SAM" id="MobiDB-lite"/>
    </source>
</evidence>
<dbReference type="AlphaFoldDB" id="W6Q6C8"/>
<keyword evidence="3" id="KW-0812">Transmembrane</keyword>
<dbReference type="SMART" id="SM00355">
    <property type="entry name" value="ZnF_C2H2"/>
    <property type="match status" value="3"/>
</dbReference>
<feature type="domain" description="C2H2-type" evidence="4">
    <location>
        <begin position="241"/>
        <end position="269"/>
    </location>
</feature>
<name>W6Q6C8_PENRF</name>
<dbReference type="OMA" id="QDWSFSF"/>
<feature type="compositionally biased region" description="Acidic residues" evidence="2">
    <location>
        <begin position="718"/>
        <end position="731"/>
    </location>
</feature>
<proteinExistence type="predicted"/>
<evidence type="ECO:0000259" key="4">
    <source>
        <dbReference type="PROSITE" id="PS50157"/>
    </source>
</evidence>
<feature type="compositionally biased region" description="Low complexity" evidence="2">
    <location>
        <begin position="339"/>
        <end position="364"/>
    </location>
</feature>
<dbReference type="InterPro" id="IPR013087">
    <property type="entry name" value="Znf_C2H2_type"/>
</dbReference>
<feature type="compositionally biased region" description="Polar residues" evidence="2">
    <location>
        <begin position="732"/>
        <end position="741"/>
    </location>
</feature>
<dbReference type="Proteomes" id="UP000030686">
    <property type="component" value="Unassembled WGS sequence"/>
</dbReference>
<dbReference type="GO" id="GO:0008270">
    <property type="term" value="F:zinc ion binding"/>
    <property type="evidence" value="ECO:0007669"/>
    <property type="project" value="UniProtKB-KW"/>
</dbReference>
<dbReference type="Gene3D" id="3.30.160.60">
    <property type="entry name" value="Classic Zinc Finger"/>
    <property type="match status" value="1"/>
</dbReference>
<evidence type="ECO:0000256" key="1">
    <source>
        <dbReference type="PROSITE-ProRule" id="PRU00042"/>
    </source>
</evidence>
<keyword evidence="3" id="KW-0472">Membrane</keyword>
<feature type="region of interest" description="Disordered" evidence="2">
    <location>
        <begin position="1"/>
        <end position="20"/>
    </location>
</feature>
<keyword evidence="3" id="KW-1133">Transmembrane helix</keyword>
<feature type="region of interest" description="Disordered" evidence="2">
    <location>
        <begin position="704"/>
        <end position="741"/>
    </location>
</feature>
<sequence>MDSTLNNEEDDEMIHCPGPSGSFASSEEFTGIDNDIYYGYCASGAYSSADVTSFPNTDAFQDSGWINTKPISQIPEPPQQYENDLAYINPGYPLGDDNIPQSLEGDLGISIITQRPAHPSGNLDRTTIGIPNPTPFSLQPSSEPPAGVMEQVNSTWRALRSNQQCSSDQVSQSMQNLETIKTFFQSKLPEPPAASTEYSSEQEKEMYRCWVCDPQTARATFPTFGTLKRHLAQHSICDCEWSCTECPKVLQRRDRMRDHLMHIHKKSDLLPAEVEATRMRRPYPTHCPLCPVETSSWLVYFDHVKRHCLISPGSKKSSTNGGRSRRGNNGGGNGGNANGNGHSQSFSSAGPSNSNGGSQSKQSNIRTGGIHSHSVSDNRLNSSHCQSVIDAIEQIPKGSSRESRAHLPGEDSAMPNNPQPSQTPGLPRTDHSTKRKRPDENEENLLDSEKCRWCDHHMAKCRQCQPDLCHKCGDLPRSAIQIGASSTTPVQDLPDTSSTIIHLDEPYFNAGALANSGLPQTMPTQLFDIQFLDPRSLDMTNTFTNDLSQNNPFIGVVMDSESHPPLSDLSNKVQKSPIFESDTTLLSSIGLGTLIDPFFVRRQTKQPKAKASGGQNLGLYKDLVLKNTPSPILEPLQLVSRCKCACVTPTVDYEAHESLKLSSNKRIEMTLTMSRAQKSGHRLHTRVRLFVRLFTIHASAAAKSDTQKQRTHSIAPEITDEDAESDTDSEQELTPSSPSGSELTLRLYQTEDMQNWSFSFDVKWALTKLAQWTSGIDADTYQKLLLSDPRYILDLISKDIMYKIFCLLMGHNGLLLFYTSFIRTS</sequence>
<gene>
    <name evidence="5" type="ORF">PROQFM164_S02g002031</name>
</gene>
<protein>
    <submittedName>
        <fullName evidence="5">Zinc finger, C2H2-like</fullName>
    </submittedName>
</protein>